<evidence type="ECO:0000256" key="2">
    <source>
        <dbReference type="ARBA" id="ARBA00022448"/>
    </source>
</evidence>
<dbReference type="AlphaFoldDB" id="A0A919WLZ0"/>
<reference evidence="8" key="1">
    <citation type="submission" date="2021-03" db="EMBL/GenBank/DDBJ databases">
        <title>Antimicrobial resistance genes in bacteria isolated from Japanese honey, and their potential for conferring macrolide and lincosamide resistance in the American foulbrood pathogen Paenibacillus larvae.</title>
        <authorList>
            <person name="Okamoto M."/>
            <person name="Kumagai M."/>
            <person name="Kanamori H."/>
            <person name="Takamatsu D."/>
        </authorList>
    </citation>
    <scope>NUCLEOTIDE SEQUENCE</scope>
    <source>
        <strain evidence="8">J27TS8</strain>
    </source>
</reference>
<evidence type="ECO:0000256" key="5">
    <source>
        <dbReference type="ARBA" id="ARBA00023136"/>
    </source>
</evidence>
<dbReference type="RefSeq" id="WP_137744739.1">
    <property type="nucleotide sequence ID" value="NZ_BORC01000011.1"/>
</dbReference>
<dbReference type="Proteomes" id="UP000682111">
    <property type="component" value="Unassembled WGS sequence"/>
</dbReference>
<evidence type="ECO:0000313" key="8">
    <source>
        <dbReference type="EMBL" id="GIN64141.1"/>
    </source>
</evidence>
<name>A0A919WLZ0_9BACI</name>
<proteinExistence type="predicted"/>
<dbReference type="Gene3D" id="1.10.3720.10">
    <property type="entry name" value="MetI-like"/>
    <property type="match status" value="1"/>
</dbReference>
<keyword evidence="5 6" id="KW-0472">Membrane</keyword>
<feature type="transmembrane region" description="Helical" evidence="6">
    <location>
        <begin position="12"/>
        <end position="30"/>
    </location>
</feature>
<keyword evidence="4 6" id="KW-1133">Transmembrane helix</keyword>
<feature type="transmembrane region" description="Helical" evidence="6">
    <location>
        <begin position="87"/>
        <end position="109"/>
    </location>
</feature>
<dbReference type="GO" id="GO:0016020">
    <property type="term" value="C:membrane"/>
    <property type="evidence" value="ECO:0007669"/>
    <property type="project" value="UniProtKB-SubCell"/>
</dbReference>
<dbReference type="PANTHER" id="PTHR43839">
    <property type="entry name" value="OPPC IN A BINDING PROTEIN-DEPENDENT TRANSPORT SYSTEM"/>
    <property type="match status" value="1"/>
</dbReference>
<keyword evidence="3 6" id="KW-0812">Transmembrane</keyword>
<evidence type="ECO:0000256" key="1">
    <source>
        <dbReference type="ARBA" id="ARBA00004141"/>
    </source>
</evidence>
<dbReference type="EMBL" id="BORC01000011">
    <property type="protein sequence ID" value="GIN64141.1"/>
    <property type="molecule type" value="Genomic_DNA"/>
</dbReference>
<dbReference type="PROSITE" id="PS50928">
    <property type="entry name" value="ABC_TM1"/>
    <property type="match status" value="1"/>
</dbReference>
<comment type="caution">
    <text evidence="8">The sequence shown here is derived from an EMBL/GenBank/DDBJ whole genome shotgun (WGS) entry which is preliminary data.</text>
</comment>
<comment type="subcellular location">
    <subcellularLocation>
        <location evidence="1">Membrane</location>
        <topology evidence="1">Multi-pass membrane protein</topology>
    </subcellularLocation>
</comment>
<gene>
    <name evidence="8" type="ORF">J27TS8_41340</name>
</gene>
<feature type="transmembrane region" description="Helical" evidence="6">
    <location>
        <begin position="151"/>
        <end position="170"/>
    </location>
</feature>
<dbReference type="SUPFAM" id="SSF161098">
    <property type="entry name" value="MetI-like"/>
    <property type="match status" value="1"/>
</dbReference>
<dbReference type="PANTHER" id="PTHR43839:SF3">
    <property type="entry name" value="OLIGOPEPTIDE ABC TRANSPORTER, PERMEASE PROTEIN"/>
    <property type="match status" value="1"/>
</dbReference>
<feature type="domain" description="ABC transmembrane type-1" evidence="7">
    <location>
        <begin position="83"/>
        <end position="291"/>
    </location>
</feature>
<dbReference type="InterPro" id="IPR000515">
    <property type="entry name" value="MetI-like"/>
</dbReference>
<sequence length="299" mass="33792">MTVLNFCKKNLVLTIGSIMLCFLLFMTFFGEYLPFIDGELQEIDYLWDENKIPVAPPYEPSAQFPLGTDRDGRDMLSLIVMGAKETLLIILSITLIRYLLAIPLAYFAHRQWLGANALLNGLNGFLSYVPTIIVVILLVTIPPLIMSAFRPYFVVLIIAAMEIGRVADMIKLEFHQISKKEFVTSGNSLGVSPFRLFKKYYLPFIYSKLLISIVGDLGKVMFLLGQLGFLGVFVAQVFVQVDAGVFTFENTSNSWPTFLSNAFKDIRGPVWIVFYPALAMTYVIFTFNMLGHGLQKIFR</sequence>
<dbReference type="OrthoDB" id="2376472at2"/>
<feature type="transmembrane region" description="Helical" evidence="6">
    <location>
        <begin position="268"/>
        <end position="290"/>
    </location>
</feature>
<organism evidence="8 9">
    <name type="scientific">Robertmurraya siralis</name>
    <dbReference type="NCBI Taxonomy" id="77777"/>
    <lineage>
        <taxon>Bacteria</taxon>
        <taxon>Bacillati</taxon>
        <taxon>Bacillota</taxon>
        <taxon>Bacilli</taxon>
        <taxon>Bacillales</taxon>
        <taxon>Bacillaceae</taxon>
        <taxon>Robertmurraya</taxon>
    </lineage>
</organism>
<dbReference type="GO" id="GO:0055085">
    <property type="term" value="P:transmembrane transport"/>
    <property type="evidence" value="ECO:0007669"/>
    <property type="project" value="InterPro"/>
</dbReference>
<accession>A0A919WLZ0</accession>
<dbReference type="InterPro" id="IPR035906">
    <property type="entry name" value="MetI-like_sf"/>
</dbReference>
<feature type="transmembrane region" description="Helical" evidence="6">
    <location>
        <begin position="227"/>
        <end position="248"/>
    </location>
</feature>
<evidence type="ECO:0000256" key="3">
    <source>
        <dbReference type="ARBA" id="ARBA00022692"/>
    </source>
</evidence>
<keyword evidence="2" id="KW-0813">Transport</keyword>
<feature type="transmembrane region" description="Helical" evidence="6">
    <location>
        <begin position="121"/>
        <end position="145"/>
    </location>
</feature>
<evidence type="ECO:0000256" key="6">
    <source>
        <dbReference type="SAM" id="Phobius"/>
    </source>
</evidence>
<evidence type="ECO:0000256" key="4">
    <source>
        <dbReference type="ARBA" id="ARBA00022989"/>
    </source>
</evidence>
<protein>
    <recommendedName>
        <fullName evidence="7">ABC transmembrane type-1 domain-containing protein</fullName>
    </recommendedName>
</protein>
<keyword evidence="9" id="KW-1185">Reference proteome</keyword>
<evidence type="ECO:0000313" key="9">
    <source>
        <dbReference type="Proteomes" id="UP000682111"/>
    </source>
</evidence>
<evidence type="ECO:0000259" key="7">
    <source>
        <dbReference type="PROSITE" id="PS50928"/>
    </source>
</evidence>